<evidence type="ECO:0000313" key="2">
    <source>
        <dbReference type="EMBL" id="ADV44345.1"/>
    </source>
</evidence>
<feature type="signal peptide" evidence="1">
    <location>
        <begin position="1"/>
        <end position="21"/>
    </location>
</feature>
<dbReference type="KEGG" id="bhl:Bache_2377"/>
<dbReference type="AlphaFoldDB" id="E6SU72"/>
<dbReference type="PATRIC" id="fig|693979.3.peg.2491"/>
<protein>
    <recommendedName>
        <fullName evidence="4">PepSY domain-containing protein</fullName>
    </recommendedName>
</protein>
<dbReference type="HOGENOM" id="CLU_155057_0_0_10"/>
<evidence type="ECO:0008006" key="4">
    <source>
        <dbReference type="Google" id="ProtNLM"/>
    </source>
</evidence>
<gene>
    <name evidence="2" type="ordered locus">Bache_2377</name>
</gene>
<keyword evidence="1" id="KW-0732">Signal</keyword>
<dbReference type="eggNOG" id="ENOG50302U9">
    <property type="taxonomic scope" value="Bacteria"/>
</dbReference>
<sequence length="108" mass="11803">MKKTLVALAMIMGLGSSVVFAQEGCNKTSVETAQSSQDEFTKIETKDIPQVILESLGKNYEGAVIKEAFVSERETVKIYKVVLTITKEDQSTDEVTVLLNEKGESVEG</sequence>
<accession>E6SU72</accession>
<feature type="chain" id="PRO_5003211610" description="PepSY domain-containing protein" evidence="1">
    <location>
        <begin position="22"/>
        <end position="108"/>
    </location>
</feature>
<name>E6SU72_BACT6</name>
<evidence type="ECO:0000256" key="1">
    <source>
        <dbReference type="SAM" id="SignalP"/>
    </source>
</evidence>
<organism evidence="2 3">
    <name type="scientific">Bacteroides helcogenes (strain ATCC 35417 / DSM 20613 / JCM 6297 / CCUG 15421 / P 36-108)</name>
    <dbReference type="NCBI Taxonomy" id="693979"/>
    <lineage>
        <taxon>Bacteria</taxon>
        <taxon>Pseudomonadati</taxon>
        <taxon>Bacteroidota</taxon>
        <taxon>Bacteroidia</taxon>
        <taxon>Bacteroidales</taxon>
        <taxon>Bacteroidaceae</taxon>
        <taxon>Bacteroides</taxon>
    </lineage>
</organism>
<keyword evidence="3" id="KW-1185">Reference proteome</keyword>
<dbReference type="RefSeq" id="WP_013547935.1">
    <property type="nucleotide sequence ID" value="NC_014933.1"/>
</dbReference>
<dbReference type="Proteomes" id="UP000008630">
    <property type="component" value="Chromosome"/>
</dbReference>
<evidence type="ECO:0000313" key="3">
    <source>
        <dbReference type="Proteomes" id="UP000008630"/>
    </source>
</evidence>
<reference key="1">
    <citation type="submission" date="2010-11" db="EMBL/GenBank/DDBJ databases">
        <title>The complete genome of Bacteroides helcogenes P 36-108.</title>
        <authorList>
            <consortium name="US DOE Joint Genome Institute (JGI-PGF)"/>
            <person name="Lucas S."/>
            <person name="Copeland A."/>
            <person name="Lapidus A."/>
            <person name="Bruce D."/>
            <person name="Goodwin L."/>
            <person name="Pitluck S."/>
            <person name="Kyrpides N."/>
            <person name="Mavromatis K."/>
            <person name="Ivanova N."/>
            <person name="Zeytun A."/>
            <person name="Brettin T."/>
            <person name="Detter J.C."/>
            <person name="Tapia R."/>
            <person name="Han C."/>
            <person name="Land M."/>
            <person name="Hauser L."/>
            <person name="Markowitz V."/>
            <person name="Cheng J.-F."/>
            <person name="Hugenholtz P."/>
            <person name="Woyke T."/>
            <person name="Wu D."/>
            <person name="Gronow S."/>
            <person name="Wellnitz S."/>
            <person name="Brambilla E."/>
            <person name="Klenk H.-P."/>
            <person name="Eisen J.A."/>
        </authorList>
    </citation>
    <scope>NUCLEOTIDE SEQUENCE</scope>
    <source>
        <strain>P 36-108</strain>
    </source>
</reference>
<proteinExistence type="predicted"/>
<reference evidence="2 3" key="2">
    <citation type="journal article" date="2011" name="Stand. Genomic Sci.">
        <title>Complete genome sequence of Bacteroides helcogenes type strain (P 36-108).</title>
        <authorList>
            <person name="Pati A."/>
            <person name="Gronow S."/>
            <person name="Zeytun A."/>
            <person name="Lapidus A."/>
            <person name="Nolan M."/>
            <person name="Hammon N."/>
            <person name="Deshpande S."/>
            <person name="Cheng J.F."/>
            <person name="Tapia R."/>
            <person name="Han C."/>
            <person name="Goodwin L."/>
            <person name="Pitluck S."/>
            <person name="Liolios K."/>
            <person name="Pagani I."/>
            <person name="Ivanova N."/>
            <person name="Mavromatis K."/>
            <person name="Chen A."/>
            <person name="Palaniappan K."/>
            <person name="Land M."/>
            <person name="Hauser L."/>
            <person name="Chang Y.J."/>
            <person name="Jeffries C.D."/>
            <person name="Detter J.C."/>
            <person name="Brambilla E."/>
            <person name="Rohde M."/>
            <person name="Goker M."/>
            <person name="Woyke T."/>
            <person name="Bristow J."/>
            <person name="Eisen J.A."/>
            <person name="Markowitz V."/>
            <person name="Hugenholtz P."/>
            <person name="Kyrpides N.C."/>
            <person name="Klenk H.P."/>
            <person name="Lucas S."/>
        </authorList>
    </citation>
    <scope>NUCLEOTIDE SEQUENCE [LARGE SCALE GENOMIC DNA]</scope>
    <source>
        <strain evidence="3">ATCC 35417 / DSM 20613 / JCM 6297 / CCUG 15421 / P 36-108</strain>
    </source>
</reference>
<dbReference type="OrthoDB" id="1099621at2"/>
<dbReference type="SUPFAM" id="SSF160574">
    <property type="entry name" value="BT0923-like"/>
    <property type="match status" value="1"/>
</dbReference>
<dbReference type="EMBL" id="CP002352">
    <property type="protein sequence ID" value="ADV44345.1"/>
    <property type="molecule type" value="Genomic_DNA"/>
</dbReference>